<dbReference type="InterPro" id="IPR046096">
    <property type="entry name" value="DUF6114"/>
</dbReference>
<feature type="transmembrane region" description="Helical" evidence="2">
    <location>
        <begin position="96"/>
        <end position="114"/>
    </location>
</feature>
<keyword evidence="2" id="KW-0812">Transmembrane</keyword>
<reference evidence="4" key="1">
    <citation type="journal article" date="2019" name="Int. J. Syst. Evol. Microbiol.">
        <title>The Global Catalogue of Microorganisms (GCM) 10K type strain sequencing project: providing services to taxonomists for standard genome sequencing and annotation.</title>
        <authorList>
            <consortium name="The Broad Institute Genomics Platform"/>
            <consortium name="The Broad Institute Genome Sequencing Center for Infectious Disease"/>
            <person name="Wu L."/>
            <person name="Ma J."/>
        </authorList>
    </citation>
    <scope>NUCLEOTIDE SEQUENCE [LARGE SCALE GENOMIC DNA]</scope>
    <source>
        <strain evidence="4">JCM 17695</strain>
    </source>
</reference>
<name>A0ABW2TTC9_9PSEU</name>
<proteinExistence type="predicted"/>
<organism evidence="3 4">
    <name type="scientific">Actinokineospora soli</name>
    <dbReference type="NCBI Taxonomy" id="1048753"/>
    <lineage>
        <taxon>Bacteria</taxon>
        <taxon>Bacillati</taxon>
        <taxon>Actinomycetota</taxon>
        <taxon>Actinomycetes</taxon>
        <taxon>Pseudonocardiales</taxon>
        <taxon>Pseudonocardiaceae</taxon>
        <taxon>Actinokineospora</taxon>
    </lineage>
</organism>
<feature type="compositionally biased region" description="Acidic residues" evidence="1">
    <location>
        <begin position="124"/>
        <end position="136"/>
    </location>
</feature>
<keyword evidence="2" id="KW-0472">Membrane</keyword>
<sequence>MLRTAWRWFADFRRTRPFWGGLWMVLGGWAIMSLTFAPIAVVAGAGFGGVAGYLLGGGLMLFGLAVWVNPALRHVMGVLGCAFAIASLVGSNLGGFLVGMLLGILGGAMVFGWGPKKERAVAVEESEEDAPVDGPEDVERVAA</sequence>
<gene>
    <name evidence="3" type="ORF">ACFQV2_29545</name>
</gene>
<protein>
    <submittedName>
        <fullName evidence="3">DUF6114 domain-containing protein</fullName>
    </submittedName>
</protein>
<feature type="transmembrane region" description="Helical" evidence="2">
    <location>
        <begin position="50"/>
        <end position="68"/>
    </location>
</feature>
<accession>A0ABW2TTC9</accession>
<dbReference type="Pfam" id="PF19609">
    <property type="entry name" value="DUF6114"/>
    <property type="match status" value="1"/>
</dbReference>
<evidence type="ECO:0000313" key="3">
    <source>
        <dbReference type="EMBL" id="MFC7616974.1"/>
    </source>
</evidence>
<dbReference type="EMBL" id="JBHTEY010000004">
    <property type="protein sequence ID" value="MFC7616974.1"/>
    <property type="molecule type" value="Genomic_DNA"/>
</dbReference>
<feature type="transmembrane region" description="Helical" evidence="2">
    <location>
        <begin position="21"/>
        <end position="44"/>
    </location>
</feature>
<comment type="caution">
    <text evidence="3">The sequence shown here is derived from an EMBL/GenBank/DDBJ whole genome shotgun (WGS) entry which is preliminary data.</text>
</comment>
<keyword evidence="2" id="KW-1133">Transmembrane helix</keyword>
<keyword evidence="4" id="KW-1185">Reference proteome</keyword>
<evidence type="ECO:0000256" key="2">
    <source>
        <dbReference type="SAM" id="Phobius"/>
    </source>
</evidence>
<dbReference type="Proteomes" id="UP001596512">
    <property type="component" value="Unassembled WGS sequence"/>
</dbReference>
<feature type="region of interest" description="Disordered" evidence="1">
    <location>
        <begin position="122"/>
        <end position="143"/>
    </location>
</feature>
<evidence type="ECO:0000256" key="1">
    <source>
        <dbReference type="SAM" id="MobiDB-lite"/>
    </source>
</evidence>
<evidence type="ECO:0000313" key="4">
    <source>
        <dbReference type="Proteomes" id="UP001596512"/>
    </source>
</evidence>